<keyword evidence="2" id="KW-1185">Reference proteome</keyword>
<dbReference type="Proteomes" id="UP000789831">
    <property type="component" value="Unassembled WGS sequence"/>
</dbReference>
<accession>A0A9N8VK59</accession>
<dbReference type="OrthoDB" id="3983163at2759"/>
<gene>
    <name evidence="1" type="ORF">AGERDE_LOCUS1983</name>
</gene>
<dbReference type="InterPro" id="IPR024645">
    <property type="entry name" value="Mitochondr_Som1"/>
</dbReference>
<dbReference type="AlphaFoldDB" id="A0A9N8VK59"/>
<comment type="caution">
    <text evidence="1">The sequence shown here is derived from an EMBL/GenBank/DDBJ whole genome shotgun (WGS) entry which is preliminary data.</text>
</comment>
<proteinExistence type="predicted"/>
<organism evidence="1 2">
    <name type="scientific">Ambispora gerdemannii</name>
    <dbReference type="NCBI Taxonomy" id="144530"/>
    <lineage>
        <taxon>Eukaryota</taxon>
        <taxon>Fungi</taxon>
        <taxon>Fungi incertae sedis</taxon>
        <taxon>Mucoromycota</taxon>
        <taxon>Glomeromycotina</taxon>
        <taxon>Glomeromycetes</taxon>
        <taxon>Archaeosporales</taxon>
        <taxon>Ambisporaceae</taxon>
        <taxon>Ambispora</taxon>
    </lineage>
</organism>
<dbReference type="GO" id="GO:0042720">
    <property type="term" value="C:mitochondrial inner membrane peptidase complex"/>
    <property type="evidence" value="ECO:0007669"/>
    <property type="project" value="InterPro"/>
</dbReference>
<dbReference type="EMBL" id="CAJVPL010000152">
    <property type="protein sequence ID" value="CAG8455708.1"/>
    <property type="molecule type" value="Genomic_DNA"/>
</dbReference>
<name>A0A9N8VK59_9GLOM</name>
<sequence>MIKSTESQSESLRDNPKCTFQEIVQYQCRLESNRVVCDPFVRIFKRCVGKPTIEVTPIYDKNGMPIKSGPKPPSSTKIDGFYDDEDEDFRAFKSLL</sequence>
<reference evidence="1" key="1">
    <citation type="submission" date="2021-06" db="EMBL/GenBank/DDBJ databases">
        <authorList>
            <person name="Kallberg Y."/>
            <person name="Tangrot J."/>
            <person name="Rosling A."/>
        </authorList>
    </citation>
    <scope>NUCLEOTIDE SEQUENCE</scope>
    <source>
        <strain evidence="1">MT106</strain>
    </source>
</reference>
<evidence type="ECO:0000313" key="2">
    <source>
        <dbReference type="Proteomes" id="UP000789831"/>
    </source>
</evidence>
<dbReference type="Pfam" id="PF11093">
    <property type="entry name" value="Mitochondr_Som1"/>
    <property type="match status" value="1"/>
</dbReference>
<protein>
    <submittedName>
        <fullName evidence="1">10680_t:CDS:1</fullName>
    </submittedName>
</protein>
<evidence type="ECO:0000313" key="1">
    <source>
        <dbReference type="EMBL" id="CAG8455708.1"/>
    </source>
</evidence>